<evidence type="ECO:0000313" key="4">
    <source>
        <dbReference type="Proteomes" id="UP001199424"/>
    </source>
</evidence>
<dbReference type="Pfam" id="PF00403">
    <property type="entry name" value="HMA"/>
    <property type="match status" value="1"/>
</dbReference>
<dbReference type="AlphaFoldDB" id="A0AAE3ALD9"/>
<sequence length="136" mass="15183">MRTYILNATGADISPATIIICGVIAAICIFAVISYRKKLKNGCCGGGGDEVKHVKPQDTNVNDYDHVYRMDIEGMHCKNCAMRIENVFNEQPDCMAKVDLAGKFVRIYTKKPVEEVVLKQTVWHAGYEPKTVTVEK</sequence>
<evidence type="ECO:0000259" key="2">
    <source>
        <dbReference type="Pfam" id="PF00403"/>
    </source>
</evidence>
<dbReference type="SUPFAM" id="SSF55008">
    <property type="entry name" value="HMA, heavy metal-associated domain"/>
    <property type="match status" value="1"/>
</dbReference>
<keyword evidence="1" id="KW-1133">Transmembrane helix</keyword>
<evidence type="ECO:0000313" key="3">
    <source>
        <dbReference type="EMBL" id="MCC2137456.1"/>
    </source>
</evidence>
<evidence type="ECO:0000256" key="1">
    <source>
        <dbReference type="SAM" id="Phobius"/>
    </source>
</evidence>
<dbReference type="EMBL" id="JAJEQC010000010">
    <property type="protein sequence ID" value="MCC2137456.1"/>
    <property type="molecule type" value="Genomic_DNA"/>
</dbReference>
<dbReference type="Gene3D" id="3.30.70.100">
    <property type="match status" value="1"/>
</dbReference>
<protein>
    <submittedName>
        <fullName evidence="3">Cation transporter</fullName>
    </submittedName>
</protein>
<proteinExistence type="predicted"/>
<reference evidence="3" key="1">
    <citation type="submission" date="2021-10" db="EMBL/GenBank/DDBJ databases">
        <title>Anaerobic single-cell dispensing facilitates the cultivation of human gut bacteria.</title>
        <authorList>
            <person name="Afrizal A."/>
        </authorList>
    </citation>
    <scope>NUCLEOTIDE SEQUENCE</scope>
    <source>
        <strain evidence="3">CLA-AA-H250</strain>
    </source>
</reference>
<dbReference type="Proteomes" id="UP001199424">
    <property type="component" value="Unassembled WGS sequence"/>
</dbReference>
<keyword evidence="1" id="KW-0812">Transmembrane</keyword>
<dbReference type="GO" id="GO:0046872">
    <property type="term" value="F:metal ion binding"/>
    <property type="evidence" value="ECO:0007669"/>
    <property type="project" value="InterPro"/>
</dbReference>
<keyword evidence="4" id="KW-1185">Reference proteome</keyword>
<name>A0AAE3ALD9_9FIRM</name>
<feature type="domain" description="HMA" evidence="2">
    <location>
        <begin position="70"/>
        <end position="128"/>
    </location>
</feature>
<dbReference type="InterPro" id="IPR006121">
    <property type="entry name" value="HMA_dom"/>
</dbReference>
<dbReference type="CDD" id="cd00371">
    <property type="entry name" value="HMA"/>
    <property type="match status" value="1"/>
</dbReference>
<dbReference type="RefSeq" id="WP_308449683.1">
    <property type="nucleotide sequence ID" value="NZ_JAJEQC010000010.1"/>
</dbReference>
<keyword evidence="1" id="KW-0472">Membrane</keyword>
<accession>A0AAE3ALD9</accession>
<dbReference type="InterPro" id="IPR036163">
    <property type="entry name" value="HMA_dom_sf"/>
</dbReference>
<gene>
    <name evidence="3" type="ORF">LKD31_10570</name>
</gene>
<comment type="caution">
    <text evidence="3">The sequence shown here is derived from an EMBL/GenBank/DDBJ whole genome shotgun (WGS) entry which is preliminary data.</text>
</comment>
<feature type="transmembrane region" description="Helical" evidence="1">
    <location>
        <begin position="13"/>
        <end position="33"/>
    </location>
</feature>
<organism evidence="3 4">
    <name type="scientific">Hominenteromicrobium mulieris</name>
    <dbReference type="NCBI Taxonomy" id="2885357"/>
    <lineage>
        <taxon>Bacteria</taxon>
        <taxon>Bacillati</taxon>
        <taxon>Bacillota</taxon>
        <taxon>Clostridia</taxon>
        <taxon>Eubacteriales</taxon>
        <taxon>Oscillospiraceae</taxon>
        <taxon>Hominenteromicrobium</taxon>
    </lineage>
</organism>